<dbReference type="Proteomes" id="UP000183471">
    <property type="component" value="Unassembled WGS sequence"/>
</dbReference>
<reference evidence="1 2" key="1">
    <citation type="submission" date="2016-10" db="EMBL/GenBank/DDBJ databases">
        <authorList>
            <person name="Varghese N."/>
            <person name="Submissions S."/>
        </authorList>
    </citation>
    <scope>NUCLEOTIDE SEQUENCE [LARGE SCALE GENOMIC DNA]</scope>
    <source>
        <strain evidence="1 2">Nl1</strain>
    </source>
</reference>
<keyword evidence="2" id="KW-1185">Reference proteome</keyword>
<name>A0ABY0TAN5_9PROT</name>
<dbReference type="Gene3D" id="1.10.3290.10">
    <property type="entry name" value="Fido-like domain"/>
    <property type="match status" value="1"/>
</dbReference>
<dbReference type="SUPFAM" id="SSF140931">
    <property type="entry name" value="Fic-like"/>
    <property type="match status" value="1"/>
</dbReference>
<comment type="caution">
    <text evidence="1">The sequence shown here is derived from an EMBL/GenBank/DDBJ whole genome shotgun (WGS) entry which is preliminary data.</text>
</comment>
<dbReference type="EMBL" id="FNKY01000001">
    <property type="protein sequence ID" value="SDQ26956.1"/>
    <property type="molecule type" value="Genomic_DNA"/>
</dbReference>
<evidence type="ECO:0008006" key="3">
    <source>
        <dbReference type="Google" id="ProtNLM"/>
    </source>
</evidence>
<accession>A0ABY0TAN5</accession>
<dbReference type="RefSeq" id="WP_074634053.1">
    <property type="nucleotide sequence ID" value="NZ_FNKY01000001.1"/>
</dbReference>
<organism evidence="1 2">
    <name type="scientific">Nitrosospira multiformis</name>
    <dbReference type="NCBI Taxonomy" id="1231"/>
    <lineage>
        <taxon>Bacteria</taxon>
        <taxon>Pseudomonadati</taxon>
        <taxon>Pseudomonadota</taxon>
        <taxon>Betaproteobacteria</taxon>
        <taxon>Nitrosomonadales</taxon>
        <taxon>Nitrosomonadaceae</taxon>
        <taxon>Nitrosospira</taxon>
    </lineage>
</organism>
<evidence type="ECO:0000313" key="2">
    <source>
        <dbReference type="Proteomes" id="UP000183471"/>
    </source>
</evidence>
<evidence type="ECO:0000313" key="1">
    <source>
        <dbReference type="EMBL" id="SDQ26956.1"/>
    </source>
</evidence>
<proteinExistence type="predicted"/>
<dbReference type="InterPro" id="IPR036597">
    <property type="entry name" value="Fido-like_dom_sf"/>
</dbReference>
<gene>
    <name evidence="1" type="ORF">SAMN05216402_0110</name>
</gene>
<protein>
    <recommendedName>
        <fullName evidence="3">Fido domain-containing protein</fullName>
    </recommendedName>
</protein>
<sequence length="226" mass="25769">MKSCRILDLDAIRNSLEEVQAQFELLNTQLDEQRDPLDDVVCSNMLQGYALIDRLIVEGVDLFDLQQIDWMIEINTTVLCGADPEQRKEFSQHIAITSSRFFDSHEGGVRGLLEWYNLHRNKSAWKRAAGVFVYILSKPQLFIEGNHRSASLIVSFLLMRDGLPPFVLSTDNVVAFFNPASVVRRMPKNGLVALFQLPKIKKKYAAFLEEQSSSEFLLKDSVAKKM</sequence>